<dbReference type="InterPro" id="IPR011057">
    <property type="entry name" value="Mss4-like_sf"/>
</dbReference>
<reference evidence="6" key="1">
    <citation type="journal article" date="2014" name="Int. J. Syst. Evol. Microbiol.">
        <title>Complete genome sequence of Corynebacterium casei LMG S-19264T (=DSM 44701T), isolated from a smear-ripened cheese.</title>
        <authorList>
            <consortium name="US DOE Joint Genome Institute (JGI-PGF)"/>
            <person name="Walter F."/>
            <person name="Albersmeier A."/>
            <person name="Kalinowski J."/>
            <person name="Ruckert C."/>
        </authorList>
    </citation>
    <scope>NUCLEOTIDE SEQUENCE</scope>
    <source>
        <strain evidence="6">KCTC 42650</strain>
    </source>
</reference>
<proteinExistence type="inferred from homology"/>
<reference evidence="6" key="2">
    <citation type="submission" date="2020-09" db="EMBL/GenBank/DDBJ databases">
        <authorList>
            <person name="Sun Q."/>
            <person name="Kim S."/>
        </authorList>
    </citation>
    <scope>NUCLEOTIDE SEQUENCE</scope>
    <source>
        <strain evidence="6">KCTC 42650</strain>
    </source>
</reference>
<organism evidence="6 7">
    <name type="scientific">Seohaeicola zhoushanensis</name>
    <dbReference type="NCBI Taxonomy" id="1569283"/>
    <lineage>
        <taxon>Bacteria</taxon>
        <taxon>Pseudomonadati</taxon>
        <taxon>Pseudomonadota</taxon>
        <taxon>Alphaproteobacteria</taxon>
        <taxon>Rhodobacterales</taxon>
        <taxon>Roseobacteraceae</taxon>
        <taxon>Seohaeicola</taxon>
    </lineage>
</organism>
<accession>A0A8J3GVQ8</accession>
<dbReference type="EMBL" id="BNCJ01000003">
    <property type="protein sequence ID" value="GHF45138.1"/>
    <property type="molecule type" value="Genomic_DNA"/>
</dbReference>
<evidence type="ECO:0000256" key="1">
    <source>
        <dbReference type="ARBA" id="ARBA00005495"/>
    </source>
</evidence>
<name>A0A8J3GVQ8_9RHOB</name>
<gene>
    <name evidence="6" type="ORF">GCM10017056_15910</name>
</gene>
<evidence type="ECO:0000256" key="4">
    <source>
        <dbReference type="ARBA" id="ARBA00023239"/>
    </source>
</evidence>
<dbReference type="Pfam" id="PF04828">
    <property type="entry name" value="GFA"/>
    <property type="match status" value="1"/>
</dbReference>
<protein>
    <submittedName>
        <fullName evidence="6">Aldehyde-activating protein</fullName>
    </submittedName>
</protein>
<dbReference type="PROSITE" id="PS51891">
    <property type="entry name" value="CENP_V_GFA"/>
    <property type="match status" value="1"/>
</dbReference>
<comment type="caution">
    <text evidence="6">The sequence shown here is derived from an EMBL/GenBank/DDBJ whole genome shotgun (WGS) entry which is preliminary data.</text>
</comment>
<dbReference type="PANTHER" id="PTHR33337:SF40">
    <property type="entry name" value="CENP-V_GFA DOMAIN-CONTAINING PROTEIN-RELATED"/>
    <property type="match status" value="1"/>
</dbReference>
<dbReference type="Proteomes" id="UP000626220">
    <property type="component" value="Unassembled WGS sequence"/>
</dbReference>
<dbReference type="InterPro" id="IPR006913">
    <property type="entry name" value="CENP-V/GFA"/>
</dbReference>
<evidence type="ECO:0000313" key="6">
    <source>
        <dbReference type="EMBL" id="GHF45138.1"/>
    </source>
</evidence>
<feature type="domain" description="CENP-V/GFA" evidence="5">
    <location>
        <begin position="5"/>
        <end position="132"/>
    </location>
</feature>
<comment type="similarity">
    <text evidence="1">Belongs to the Gfa family.</text>
</comment>
<sequence>MSDKTKGSCFCGAVEVEVTGQPEAMGYCHCESCRSWSAGPVNAFTLFKNENVKVTKGQDSLGHYKKTERSDRQFCTRCGGHVMTYHPHWGLMDVYAATIPTIAFAPGVHVNYAETVLPMKDGLPKLRDFPAELGGSGESVPE</sequence>
<evidence type="ECO:0000256" key="3">
    <source>
        <dbReference type="ARBA" id="ARBA00022833"/>
    </source>
</evidence>
<evidence type="ECO:0000313" key="7">
    <source>
        <dbReference type="Proteomes" id="UP000626220"/>
    </source>
</evidence>
<dbReference type="AlphaFoldDB" id="A0A8J3GVQ8"/>
<dbReference type="RefSeq" id="WP_189679535.1">
    <property type="nucleotide sequence ID" value="NZ_BNCJ01000003.1"/>
</dbReference>
<dbReference type="Gene3D" id="3.90.1590.10">
    <property type="entry name" value="glutathione-dependent formaldehyde- activating enzyme (gfa)"/>
    <property type="match status" value="1"/>
</dbReference>
<dbReference type="PANTHER" id="PTHR33337">
    <property type="entry name" value="GFA DOMAIN-CONTAINING PROTEIN"/>
    <property type="match status" value="1"/>
</dbReference>
<keyword evidence="2" id="KW-0479">Metal-binding</keyword>
<dbReference type="GO" id="GO:0046872">
    <property type="term" value="F:metal ion binding"/>
    <property type="evidence" value="ECO:0007669"/>
    <property type="project" value="UniProtKB-KW"/>
</dbReference>
<evidence type="ECO:0000259" key="5">
    <source>
        <dbReference type="PROSITE" id="PS51891"/>
    </source>
</evidence>
<keyword evidence="4" id="KW-0456">Lyase</keyword>
<keyword evidence="3" id="KW-0862">Zinc</keyword>
<dbReference type="SUPFAM" id="SSF51316">
    <property type="entry name" value="Mss4-like"/>
    <property type="match status" value="1"/>
</dbReference>
<keyword evidence="7" id="KW-1185">Reference proteome</keyword>
<dbReference type="GO" id="GO:0016846">
    <property type="term" value="F:carbon-sulfur lyase activity"/>
    <property type="evidence" value="ECO:0007669"/>
    <property type="project" value="InterPro"/>
</dbReference>
<evidence type="ECO:0000256" key="2">
    <source>
        <dbReference type="ARBA" id="ARBA00022723"/>
    </source>
</evidence>